<gene>
    <name evidence="13" type="primary">dpo</name>
</gene>
<evidence type="ECO:0000256" key="7">
    <source>
        <dbReference type="ARBA" id="ARBA00022763"/>
    </source>
</evidence>
<keyword evidence="8" id="KW-0378">Hydrolase</keyword>
<dbReference type="GO" id="GO:0006281">
    <property type="term" value="P:DNA repair"/>
    <property type="evidence" value="ECO:0007669"/>
    <property type="project" value="UniProtKB-KW"/>
</dbReference>
<keyword evidence="13" id="KW-0808">Transferase</keyword>
<dbReference type="EMBL" id="KF900663">
    <property type="protein sequence ID" value="AIF02852.1"/>
    <property type="molecule type" value="Genomic_DNA"/>
</dbReference>
<dbReference type="EC" id="3.2.2.27" evidence="3"/>
<dbReference type="AlphaFoldDB" id="A0A075GLP7"/>
<accession>A0A075GLP7</accession>
<dbReference type="SMART" id="SM00987">
    <property type="entry name" value="UreE_C"/>
    <property type="match status" value="1"/>
</dbReference>
<evidence type="ECO:0000256" key="6">
    <source>
        <dbReference type="ARBA" id="ARBA00022723"/>
    </source>
</evidence>
<dbReference type="Gene3D" id="3.40.470.10">
    <property type="entry name" value="Uracil-DNA glycosylase-like domain"/>
    <property type="match status" value="1"/>
</dbReference>
<evidence type="ECO:0000256" key="8">
    <source>
        <dbReference type="ARBA" id="ARBA00022801"/>
    </source>
</evidence>
<reference evidence="13" key="1">
    <citation type="journal article" date="2014" name="Genome Biol. Evol.">
        <title>Pangenome evidence for extensive interdomain horizontal transfer affecting lineage core and shell genes in uncultured planktonic thaumarchaeota and euryarchaeota.</title>
        <authorList>
            <person name="Deschamps P."/>
            <person name="Zivanovic Y."/>
            <person name="Moreira D."/>
            <person name="Rodriguez-Valera F."/>
            <person name="Lopez-Garcia P."/>
        </authorList>
    </citation>
    <scope>NUCLEOTIDE SEQUENCE</scope>
</reference>
<evidence type="ECO:0000256" key="2">
    <source>
        <dbReference type="ARBA" id="ARBA00006521"/>
    </source>
</evidence>
<keyword evidence="7" id="KW-0227">DNA damage</keyword>
<dbReference type="InterPro" id="IPR036895">
    <property type="entry name" value="Uracil-DNA_glycosylase-like_sf"/>
</dbReference>
<feature type="domain" description="Uracil-DNA glycosylase-like" evidence="12">
    <location>
        <begin position="31"/>
        <end position="176"/>
    </location>
</feature>
<dbReference type="GO" id="GO:0016779">
    <property type="term" value="F:nucleotidyltransferase activity"/>
    <property type="evidence" value="ECO:0007669"/>
    <property type="project" value="UniProtKB-KW"/>
</dbReference>
<comment type="similarity">
    <text evidence="2">Belongs to the uracil-DNA glycosylase (UDG) superfamily. Type 4 (UDGa) family.</text>
</comment>
<dbReference type="InterPro" id="IPR005273">
    <property type="entry name" value="Ura-DNA_glyco_family4"/>
</dbReference>
<evidence type="ECO:0000256" key="9">
    <source>
        <dbReference type="ARBA" id="ARBA00023004"/>
    </source>
</evidence>
<protein>
    <recommendedName>
        <fullName evidence="4">Type-4 uracil-DNA glycosylase</fullName>
        <ecNumber evidence="3">3.2.2.27</ecNumber>
    </recommendedName>
</protein>
<comment type="catalytic activity">
    <reaction evidence="1">
        <text>Hydrolyzes single-stranded DNA or mismatched double-stranded DNA and polynucleotides, releasing free uracil.</text>
        <dbReference type="EC" id="3.2.2.27"/>
    </reaction>
</comment>
<dbReference type="GO" id="GO:0051539">
    <property type="term" value="F:4 iron, 4 sulfur cluster binding"/>
    <property type="evidence" value="ECO:0007669"/>
    <property type="project" value="UniProtKB-KW"/>
</dbReference>
<dbReference type="CDD" id="cd10030">
    <property type="entry name" value="UDG-F4_TTUDGA_SPO1dp_like"/>
    <property type="match status" value="1"/>
</dbReference>
<proteinExistence type="inferred from homology"/>
<dbReference type="NCBIfam" id="TIGR00758">
    <property type="entry name" value="UDG_fam4"/>
    <property type="match status" value="1"/>
</dbReference>
<dbReference type="GO" id="GO:0046872">
    <property type="term" value="F:metal ion binding"/>
    <property type="evidence" value="ECO:0007669"/>
    <property type="project" value="UniProtKB-KW"/>
</dbReference>
<evidence type="ECO:0000259" key="12">
    <source>
        <dbReference type="SMART" id="SM00986"/>
    </source>
</evidence>
<keyword evidence="6" id="KW-0479">Metal-binding</keyword>
<name>A0A075GLP7_9ARCH</name>
<sequence length="191" mass="21576">MKKYPSMKSIKQNVLICKKCNLCNDRKNAVPGKGNQNADIVFIGEAPGKNEDLLGEPFVGIAGKKLDDALKNSGLARNEVYITNIVKCRPPKNRAPNDTERMTCNDYLENELTIIKPKIICLMGNTAYHSILDGKEISKNHGRLIYKNNRVYFVTFHPAAIIYNQKLGKIFSADIKKMVSILQKLNKKHRD</sequence>
<organism evidence="13">
    <name type="scientific">uncultured marine thaumarchaeote KM3_15_E05</name>
    <dbReference type="NCBI Taxonomy" id="1456027"/>
    <lineage>
        <taxon>Archaea</taxon>
        <taxon>Nitrososphaerota</taxon>
        <taxon>environmental samples</taxon>
    </lineage>
</organism>
<keyword evidence="10" id="KW-0411">Iron-sulfur</keyword>
<evidence type="ECO:0000256" key="3">
    <source>
        <dbReference type="ARBA" id="ARBA00012030"/>
    </source>
</evidence>
<dbReference type="SUPFAM" id="SSF52141">
    <property type="entry name" value="Uracil-DNA glycosylase-like"/>
    <property type="match status" value="1"/>
</dbReference>
<dbReference type="PANTHER" id="PTHR33693">
    <property type="entry name" value="TYPE-5 URACIL-DNA GLYCOSYLASE"/>
    <property type="match status" value="1"/>
</dbReference>
<keyword evidence="11" id="KW-0234">DNA repair</keyword>
<keyword evidence="5" id="KW-0004">4Fe-4S</keyword>
<evidence type="ECO:0000256" key="10">
    <source>
        <dbReference type="ARBA" id="ARBA00023014"/>
    </source>
</evidence>
<evidence type="ECO:0000256" key="11">
    <source>
        <dbReference type="ARBA" id="ARBA00023204"/>
    </source>
</evidence>
<dbReference type="InterPro" id="IPR051536">
    <property type="entry name" value="UDG_Type-4/5"/>
</dbReference>
<keyword evidence="13" id="KW-0548">Nucleotidyltransferase</keyword>
<dbReference type="Pfam" id="PF03167">
    <property type="entry name" value="UDG"/>
    <property type="match status" value="1"/>
</dbReference>
<keyword evidence="9" id="KW-0408">Iron</keyword>
<evidence type="ECO:0000256" key="1">
    <source>
        <dbReference type="ARBA" id="ARBA00001400"/>
    </source>
</evidence>
<dbReference type="SMART" id="SM00986">
    <property type="entry name" value="UDG"/>
    <property type="match status" value="1"/>
</dbReference>
<evidence type="ECO:0000313" key="13">
    <source>
        <dbReference type="EMBL" id="AIF02852.1"/>
    </source>
</evidence>
<evidence type="ECO:0000256" key="5">
    <source>
        <dbReference type="ARBA" id="ARBA00022485"/>
    </source>
</evidence>
<dbReference type="GO" id="GO:0004844">
    <property type="term" value="F:uracil DNA N-glycosylase activity"/>
    <property type="evidence" value="ECO:0007669"/>
    <property type="project" value="UniProtKB-EC"/>
</dbReference>
<dbReference type="PANTHER" id="PTHR33693:SF1">
    <property type="entry name" value="TYPE-4 URACIL-DNA GLYCOSYLASE"/>
    <property type="match status" value="1"/>
</dbReference>
<evidence type="ECO:0000256" key="4">
    <source>
        <dbReference type="ARBA" id="ARBA00019403"/>
    </source>
</evidence>
<dbReference type="InterPro" id="IPR005122">
    <property type="entry name" value="Uracil-DNA_glycosylase-like"/>
</dbReference>